<organism evidence="10 11">
    <name type="scientific">Mesorhizobium marinum</name>
    <dbReference type="NCBI Taxonomy" id="3228790"/>
    <lineage>
        <taxon>Bacteria</taxon>
        <taxon>Pseudomonadati</taxon>
        <taxon>Pseudomonadota</taxon>
        <taxon>Alphaproteobacteria</taxon>
        <taxon>Hyphomicrobiales</taxon>
        <taxon>Phyllobacteriaceae</taxon>
        <taxon>Mesorhizobium</taxon>
    </lineage>
</organism>
<reference evidence="10 11" key="1">
    <citation type="submission" date="2024-06" db="EMBL/GenBank/DDBJ databases">
        <authorList>
            <person name="Tuo L."/>
        </authorList>
    </citation>
    <scope>NUCLEOTIDE SEQUENCE [LARGE SCALE GENOMIC DNA]</scope>
    <source>
        <strain evidence="10 11">ZMM04-5</strain>
    </source>
</reference>
<dbReference type="NCBIfam" id="TIGR03506">
    <property type="entry name" value="FlgEFG_subfam"/>
    <property type="match status" value="1"/>
</dbReference>
<evidence type="ECO:0000256" key="1">
    <source>
        <dbReference type="ARBA" id="ARBA00004117"/>
    </source>
</evidence>
<gene>
    <name evidence="10" type="ORF">ABUE31_00500</name>
</gene>
<dbReference type="InterPro" id="IPR020013">
    <property type="entry name" value="Flagellar_FlgE/F/G"/>
</dbReference>
<protein>
    <recommendedName>
        <fullName evidence="3 5">Flagellar hook protein FlgE</fullName>
    </recommendedName>
</protein>
<keyword evidence="11" id="KW-1185">Reference proteome</keyword>
<evidence type="ECO:0000256" key="2">
    <source>
        <dbReference type="ARBA" id="ARBA00009677"/>
    </source>
</evidence>
<dbReference type="InterPro" id="IPR053967">
    <property type="entry name" value="LlgE_F_G-like_D1"/>
</dbReference>
<dbReference type="InterPro" id="IPR001444">
    <property type="entry name" value="Flag_bb_rod_N"/>
</dbReference>
<proteinExistence type="inferred from homology"/>
<evidence type="ECO:0000313" key="10">
    <source>
        <dbReference type="EMBL" id="MEW9804462.1"/>
    </source>
</evidence>
<dbReference type="Pfam" id="PF07559">
    <property type="entry name" value="FlgE_D2"/>
    <property type="match status" value="1"/>
</dbReference>
<evidence type="ECO:0000259" key="6">
    <source>
        <dbReference type="Pfam" id="PF00460"/>
    </source>
</evidence>
<dbReference type="Gene3D" id="2.60.98.20">
    <property type="entry name" value="Flagellar hook protein FlgE"/>
    <property type="match status" value="1"/>
</dbReference>
<keyword evidence="10" id="KW-0969">Cilium</keyword>
<evidence type="ECO:0000259" key="7">
    <source>
        <dbReference type="Pfam" id="PF06429"/>
    </source>
</evidence>
<comment type="caution">
    <text evidence="10">The sequence shown here is derived from an EMBL/GenBank/DDBJ whole genome shotgun (WGS) entry which is preliminary data.</text>
</comment>
<feature type="domain" description="Flagellar hook protein FlgE/F/G-like D1" evidence="9">
    <location>
        <begin position="84"/>
        <end position="126"/>
    </location>
</feature>
<keyword evidence="10" id="KW-0966">Cell projection</keyword>
<sequence length="419" mass="43328">MSLYGMMRTGVSGMNAQANRLSTVADNIANSGTTGYKRSSTEFSSLIIPSTTGNYTSGGVTTTIRTSISQQGDLKYTSSGSDLAINGDGFFVVQNSSGTPYLTRAGSFVPDGEGRLVNAAGFYLMGYSFAAGPPSATANGFGGLEMVSIAQEELIAVPSTQGVFTANLPVGADVVVPGNLPSANAATATSTQKTSLVVYDNLGSEVMLDIHYAKTGPNTWEIAVFDQAGAAPGAPFPYAPGSLLATSTLTFDGTTGALTAPLAGVDIPVPNGGTFNLDISKMTQLGTDYTQLKVEANGNAPSGIESIEIGSDGTMYAQYKNGSFRELYRIPLANVQSPDMLRALPGNVYTPSADSGDLQMGFPGSGGLGSMVSGALENSNVDIAEELTAMIESQRSYTAKSKVFQTGADLMDILVNLKR</sequence>
<dbReference type="InterPro" id="IPR037058">
    <property type="entry name" value="Falgellar_hook_FlgE_sf"/>
</dbReference>
<feature type="domain" description="Flagellar basal-body/hook protein C-terminal" evidence="7">
    <location>
        <begin position="373"/>
        <end position="417"/>
    </location>
</feature>
<evidence type="ECO:0000256" key="4">
    <source>
        <dbReference type="ARBA" id="ARBA00023143"/>
    </source>
</evidence>
<dbReference type="EMBL" id="JBFOCI010000001">
    <property type="protein sequence ID" value="MEW9804462.1"/>
    <property type="molecule type" value="Genomic_DNA"/>
</dbReference>
<evidence type="ECO:0000259" key="8">
    <source>
        <dbReference type="Pfam" id="PF07559"/>
    </source>
</evidence>
<name>A0ABV3QUX2_9HYPH</name>
<dbReference type="InterPro" id="IPR010930">
    <property type="entry name" value="Flg_bb/hook_C_dom"/>
</dbReference>
<dbReference type="SUPFAM" id="SSF117143">
    <property type="entry name" value="Flagellar hook protein flgE"/>
    <property type="match status" value="1"/>
</dbReference>
<evidence type="ECO:0000313" key="11">
    <source>
        <dbReference type="Proteomes" id="UP001556196"/>
    </source>
</evidence>
<keyword evidence="4 5" id="KW-0975">Bacterial flagellum</keyword>
<feature type="domain" description="Flagellar basal body rod protein N-terminal" evidence="6">
    <location>
        <begin position="7"/>
        <end position="37"/>
    </location>
</feature>
<dbReference type="Pfam" id="PF06429">
    <property type="entry name" value="Flg_bbr_C"/>
    <property type="match status" value="1"/>
</dbReference>
<dbReference type="Pfam" id="PF00460">
    <property type="entry name" value="Flg_bb_rod"/>
    <property type="match status" value="1"/>
</dbReference>
<dbReference type="InterPro" id="IPR037925">
    <property type="entry name" value="FlgE/F/G-like"/>
</dbReference>
<feature type="domain" description="Flagellar hook protein FlgE D2" evidence="8">
    <location>
        <begin position="184"/>
        <end position="298"/>
    </location>
</feature>
<dbReference type="Proteomes" id="UP001556196">
    <property type="component" value="Unassembled WGS sequence"/>
</dbReference>
<dbReference type="RefSeq" id="WP_367721515.1">
    <property type="nucleotide sequence ID" value="NZ_JBFOCI010000001.1"/>
</dbReference>
<dbReference type="PANTHER" id="PTHR30435">
    <property type="entry name" value="FLAGELLAR PROTEIN"/>
    <property type="match status" value="1"/>
</dbReference>
<keyword evidence="10" id="KW-0282">Flagellum</keyword>
<comment type="subcellular location">
    <subcellularLocation>
        <location evidence="1 5">Bacterial flagellum basal body</location>
    </subcellularLocation>
</comment>
<dbReference type="PANTHER" id="PTHR30435:SF1">
    <property type="entry name" value="FLAGELLAR HOOK PROTEIN FLGE"/>
    <property type="match status" value="1"/>
</dbReference>
<accession>A0ABV3QUX2</accession>
<evidence type="ECO:0000259" key="9">
    <source>
        <dbReference type="Pfam" id="PF22692"/>
    </source>
</evidence>
<comment type="function">
    <text evidence="5">A flexible structure which links the flagellar filament to the drive apparatus in the basal body.</text>
</comment>
<comment type="similarity">
    <text evidence="2 5">Belongs to the flagella basal body rod proteins family.</text>
</comment>
<evidence type="ECO:0000256" key="5">
    <source>
        <dbReference type="RuleBase" id="RU362116"/>
    </source>
</evidence>
<dbReference type="InterPro" id="IPR011491">
    <property type="entry name" value="FlgE_D2"/>
</dbReference>
<dbReference type="Pfam" id="PF22692">
    <property type="entry name" value="LlgE_F_G_D1"/>
    <property type="match status" value="1"/>
</dbReference>
<evidence type="ECO:0000256" key="3">
    <source>
        <dbReference type="ARBA" id="ARBA00019015"/>
    </source>
</evidence>